<dbReference type="GO" id="GO:0003723">
    <property type="term" value="F:RNA binding"/>
    <property type="evidence" value="ECO:0007669"/>
    <property type="project" value="TreeGrafter"/>
</dbReference>
<feature type="domain" description="DNA/RNA-binding protein Alba-like" evidence="5">
    <location>
        <begin position="19"/>
        <end position="76"/>
    </location>
</feature>
<proteinExistence type="inferred from homology"/>
<evidence type="ECO:0000256" key="4">
    <source>
        <dbReference type="SAM" id="MobiDB-lite"/>
    </source>
</evidence>
<evidence type="ECO:0000256" key="1">
    <source>
        <dbReference type="ARBA" id="ARBA00004123"/>
    </source>
</evidence>
<dbReference type="InterPro" id="IPR002775">
    <property type="entry name" value="DNA/RNA-bd_Alba-like"/>
</dbReference>
<dbReference type="Proteomes" id="UP001153076">
    <property type="component" value="Unassembled WGS sequence"/>
</dbReference>
<dbReference type="PANTHER" id="PTHR13516:SF3">
    <property type="entry name" value="ALBA DNA_RNA-BINDING PROTEIN"/>
    <property type="match status" value="1"/>
</dbReference>
<organism evidence="6 7">
    <name type="scientific">Carnegiea gigantea</name>
    <dbReference type="NCBI Taxonomy" id="171969"/>
    <lineage>
        <taxon>Eukaryota</taxon>
        <taxon>Viridiplantae</taxon>
        <taxon>Streptophyta</taxon>
        <taxon>Embryophyta</taxon>
        <taxon>Tracheophyta</taxon>
        <taxon>Spermatophyta</taxon>
        <taxon>Magnoliopsida</taxon>
        <taxon>eudicotyledons</taxon>
        <taxon>Gunneridae</taxon>
        <taxon>Pentapetalae</taxon>
        <taxon>Caryophyllales</taxon>
        <taxon>Cactineae</taxon>
        <taxon>Cactaceae</taxon>
        <taxon>Cactoideae</taxon>
        <taxon>Echinocereeae</taxon>
        <taxon>Carnegiea</taxon>
    </lineage>
</organism>
<evidence type="ECO:0000256" key="3">
    <source>
        <dbReference type="ARBA" id="ARBA00023242"/>
    </source>
</evidence>
<evidence type="ECO:0000259" key="5">
    <source>
        <dbReference type="Pfam" id="PF01918"/>
    </source>
</evidence>
<dbReference type="InterPro" id="IPR051958">
    <property type="entry name" value="Alba-like_NAB"/>
</dbReference>
<dbReference type="PANTHER" id="PTHR13516">
    <property type="entry name" value="RIBONUCLEASE P SUBUNIT P25"/>
    <property type="match status" value="1"/>
</dbReference>
<dbReference type="Gene3D" id="3.30.110.20">
    <property type="entry name" value="Alba-like domain"/>
    <property type="match status" value="1"/>
</dbReference>
<sequence length="267" mass="29475">MEKYSRVEKPKPESPINENEIRVTTQGLIRNYISYATTLLQERHAKEIVLKAMGQAISKTVAIAEIIKKRIPRLHQEVAISSVSITDVWEPNEEGLVQLETTRQVSMISITLSTKELNKNAPGYQAPPQNEQQPKQQNYYQQQQSQARAGRGMYNAIHMGEVVDVVEGGGEAGDRVGAGGAMDHIKIMVGTQTGEEEVDEAEAGDIMMVGIKVDVVGAEAMHGDLVVVGEWEGVLEVAQTRSRRTSAFFGSHVKCLPWLEVACYVQE</sequence>
<keyword evidence="7" id="KW-1185">Reference proteome</keyword>
<gene>
    <name evidence="6" type="ORF">Cgig2_009317</name>
</gene>
<dbReference type="InterPro" id="IPR036882">
    <property type="entry name" value="Alba-like_dom_sf"/>
</dbReference>
<keyword evidence="3" id="KW-0539">Nucleus</keyword>
<dbReference type="EMBL" id="JAKOGI010000599">
    <property type="protein sequence ID" value="KAJ8432553.1"/>
    <property type="molecule type" value="Genomic_DNA"/>
</dbReference>
<dbReference type="AlphaFoldDB" id="A0A9Q1Q873"/>
<evidence type="ECO:0000313" key="6">
    <source>
        <dbReference type="EMBL" id="KAJ8432553.1"/>
    </source>
</evidence>
<dbReference type="FunFam" id="3.30.110.20:FF:000003">
    <property type="entry name" value="DNA/RNA-binding protein Alba 1"/>
    <property type="match status" value="1"/>
</dbReference>
<feature type="compositionally biased region" description="Low complexity" evidence="4">
    <location>
        <begin position="126"/>
        <end position="145"/>
    </location>
</feature>
<feature type="region of interest" description="Disordered" evidence="4">
    <location>
        <begin position="118"/>
        <end position="145"/>
    </location>
</feature>
<dbReference type="OrthoDB" id="424402at2759"/>
<evidence type="ECO:0000313" key="7">
    <source>
        <dbReference type="Proteomes" id="UP001153076"/>
    </source>
</evidence>
<comment type="caution">
    <text evidence="6">The sequence shown here is derived from an EMBL/GenBank/DDBJ whole genome shotgun (WGS) entry which is preliminary data.</text>
</comment>
<comment type="similarity">
    <text evidence="2">Belongs to the histone-like Alba family.</text>
</comment>
<protein>
    <recommendedName>
        <fullName evidence="5">DNA/RNA-binding protein Alba-like domain-containing protein</fullName>
    </recommendedName>
</protein>
<dbReference type="GO" id="GO:0005634">
    <property type="term" value="C:nucleus"/>
    <property type="evidence" value="ECO:0007669"/>
    <property type="project" value="UniProtKB-SubCell"/>
</dbReference>
<evidence type="ECO:0000256" key="2">
    <source>
        <dbReference type="ARBA" id="ARBA00008018"/>
    </source>
</evidence>
<name>A0A9Q1Q873_9CARY</name>
<dbReference type="Pfam" id="PF01918">
    <property type="entry name" value="Alba"/>
    <property type="match status" value="1"/>
</dbReference>
<dbReference type="SUPFAM" id="SSF82704">
    <property type="entry name" value="AlbA-like"/>
    <property type="match status" value="1"/>
</dbReference>
<reference evidence="6" key="1">
    <citation type="submission" date="2022-04" db="EMBL/GenBank/DDBJ databases">
        <title>Carnegiea gigantea Genome sequencing and assembly v2.</title>
        <authorList>
            <person name="Copetti D."/>
            <person name="Sanderson M.J."/>
            <person name="Burquez A."/>
            <person name="Wojciechowski M.F."/>
        </authorList>
    </citation>
    <scope>NUCLEOTIDE SEQUENCE</scope>
    <source>
        <strain evidence="6">SGP5-SGP5p</strain>
        <tissue evidence="6">Aerial part</tissue>
    </source>
</reference>
<accession>A0A9Q1Q873</accession>
<comment type="subcellular location">
    <subcellularLocation>
        <location evidence="1">Nucleus</location>
    </subcellularLocation>
</comment>